<keyword evidence="6" id="KW-0285">Flavoprotein</keyword>
<dbReference type="InterPro" id="IPR027477">
    <property type="entry name" value="Succ_DH/fumarate_Rdtase_cat_sf"/>
</dbReference>
<evidence type="ECO:0000256" key="5">
    <source>
        <dbReference type="ARBA" id="ARBA00021901"/>
    </source>
</evidence>
<evidence type="ECO:0000313" key="15">
    <source>
        <dbReference type="Proteomes" id="UP000216052"/>
    </source>
</evidence>
<evidence type="ECO:0000256" key="7">
    <source>
        <dbReference type="ARBA" id="ARBA00022642"/>
    </source>
</evidence>
<keyword evidence="7" id="KW-0662">Pyridine nucleotide biosynthesis</keyword>
<dbReference type="Gene3D" id="3.90.700.10">
    <property type="entry name" value="Succinate dehydrogenase/fumarate reductase flavoprotein, catalytic domain"/>
    <property type="match status" value="1"/>
</dbReference>
<evidence type="ECO:0000256" key="3">
    <source>
        <dbReference type="ARBA" id="ARBA00008562"/>
    </source>
</evidence>
<evidence type="ECO:0000259" key="12">
    <source>
        <dbReference type="Pfam" id="PF00890"/>
    </source>
</evidence>
<dbReference type="Proteomes" id="UP000216052">
    <property type="component" value="Chromosome"/>
</dbReference>
<comment type="pathway">
    <text evidence="2">Cofactor biosynthesis; NAD(+) biosynthesis; iminoaspartate from L-aspartate (oxidase route): step 1/1.</text>
</comment>
<evidence type="ECO:0000256" key="2">
    <source>
        <dbReference type="ARBA" id="ARBA00004950"/>
    </source>
</evidence>
<dbReference type="SUPFAM" id="SSF46977">
    <property type="entry name" value="Succinate dehydrogenase/fumarate reductase flavoprotein C-terminal domain"/>
    <property type="match status" value="1"/>
</dbReference>
<evidence type="ECO:0000256" key="11">
    <source>
        <dbReference type="ARBA" id="ARBA00048305"/>
    </source>
</evidence>
<keyword evidence="8" id="KW-0274">FAD</keyword>
<gene>
    <name evidence="14" type="primary">nadB</name>
    <name evidence="14" type="ORF">SPACI_038140</name>
</gene>
<dbReference type="Pfam" id="PF00890">
    <property type="entry name" value="FAD_binding_2"/>
    <property type="match status" value="1"/>
</dbReference>
<comment type="similarity">
    <text evidence="3">Belongs to the FAD-dependent oxidoreductase 2 family. NadB subfamily.</text>
</comment>
<evidence type="ECO:0000256" key="8">
    <source>
        <dbReference type="ARBA" id="ARBA00022827"/>
    </source>
</evidence>
<evidence type="ECO:0000256" key="6">
    <source>
        <dbReference type="ARBA" id="ARBA00022630"/>
    </source>
</evidence>
<evidence type="ECO:0000256" key="9">
    <source>
        <dbReference type="ARBA" id="ARBA00023002"/>
    </source>
</evidence>
<dbReference type="RefSeq" id="WP_093797620.1">
    <property type="nucleotide sequence ID" value="NZ_CP155571.1"/>
</dbReference>
<evidence type="ECO:0000256" key="10">
    <source>
        <dbReference type="ARBA" id="ARBA00030386"/>
    </source>
</evidence>
<keyword evidence="15" id="KW-1185">Reference proteome</keyword>
<accession>A0ABZ3J738</accession>
<dbReference type="SUPFAM" id="SSF56425">
    <property type="entry name" value="Succinate dehydrogenase/fumarate reductase flavoprotein, catalytic domain"/>
    <property type="match status" value="1"/>
</dbReference>
<dbReference type="PANTHER" id="PTHR42716:SF2">
    <property type="entry name" value="L-ASPARTATE OXIDASE, CHLOROPLASTIC"/>
    <property type="match status" value="1"/>
</dbReference>
<dbReference type="InterPro" id="IPR037099">
    <property type="entry name" value="Fum_R/Succ_DH_flav-like_C_sf"/>
</dbReference>
<dbReference type="SUPFAM" id="SSF51905">
    <property type="entry name" value="FAD/NAD(P)-binding domain"/>
    <property type="match status" value="1"/>
</dbReference>
<dbReference type="Gene3D" id="1.20.58.100">
    <property type="entry name" value="Fumarate reductase/succinate dehydrogenase flavoprotein-like, C-terminal domain"/>
    <property type="match status" value="1"/>
</dbReference>
<comment type="catalytic activity">
    <reaction evidence="11">
        <text>L-aspartate + O2 = iminosuccinate + H2O2</text>
        <dbReference type="Rhea" id="RHEA:25876"/>
        <dbReference type="ChEBI" id="CHEBI:15379"/>
        <dbReference type="ChEBI" id="CHEBI:16240"/>
        <dbReference type="ChEBI" id="CHEBI:29991"/>
        <dbReference type="ChEBI" id="CHEBI:77875"/>
        <dbReference type="EC" id="1.4.3.16"/>
    </reaction>
    <physiologicalReaction direction="left-to-right" evidence="11">
        <dbReference type="Rhea" id="RHEA:25877"/>
    </physiologicalReaction>
</comment>
<dbReference type="InterPro" id="IPR005288">
    <property type="entry name" value="NadB"/>
</dbReference>
<keyword evidence="9 14" id="KW-0560">Oxidoreductase</keyword>
<dbReference type="InterPro" id="IPR036188">
    <property type="entry name" value="FAD/NAD-bd_sf"/>
</dbReference>
<reference evidence="14" key="1">
    <citation type="submission" date="2024-05" db="EMBL/GenBank/DDBJ databases">
        <title>Isolation and characterization of Sporomusa carbonis sp. nov., a carboxydotrophic hydrogenogen in the genus of Sporomusa isolated from a charcoal burning pile.</title>
        <authorList>
            <person name="Boeer T."/>
            <person name="Rosenbaum F."/>
            <person name="Eysell L."/>
            <person name="Mueller V."/>
            <person name="Daniel R."/>
            <person name="Poehlein A."/>
        </authorList>
    </citation>
    <scope>NUCLEOTIDE SEQUENCE [LARGE SCALE GENOMIC DNA]</scope>
    <source>
        <strain evidence="14">DSM 3132</strain>
    </source>
</reference>
<proteinExistence type="inferred from homology"/>
<dbReference type="PANTHER" id="PTHR42716">
    <property type="entry name" value="L-ASPARTATE OXIDASE"/>
    <property type="match status" value="1"/>
</dbReference>
<dbReference type="PRINTS" id="PR00411">
    <property type="entry name" value="PNDRDTASEI"/>
</dbReference>
<feature type="domain" description="FAD-dependent oxidoreductase 2 FAD-binding" evidence="12">
    <location>
        <begin position="7"/>
        <end position="383"/>
    </location>
</feature>
<dbReference type="Pfam" id="PF02910">
    <property type="entry name" value="Succ_DH_flav_C"/>
    <property type="match status" value="1"/>
</dbReference>
<feature type="domain" description="Fumarate reductase/succinate dehydrogenase flavoprotein-like C-terminal" evidence="13">
    <location>
        <begin position="430"/>
        <end position="506"/>
    </location>
</feature>
<organism evidence="14 15">
    <name type="scientific">Sporomusa acidovorans (strain ATCC 49682 / DSM 3132 / Mol)</name>
    <dbReference type="NCBI Taxonomy" id="1123286"/>
    <lineage>
        <taxon>Bacteria</taxon>
        <taxon>Bacillati</taxon>
        <taxon>Bacillota</taxon>
        <taxon>Negativicutes</taxon>
        <taxon>Selenomonadales</taxon>
        <taxon>Sporomusaceae</taxon>
        <taxon>Sporomusa</taxon>
    </lineage>
</organism>
<dbReference type="EC" id="1.4.3.16" evidence="4"/>
<sequence length="532" mass="57846">MEIVKSDVLIIGGGLAGMMAALAARSCGKAVTIVSKRPIGKAGNTLVSGGGISSATGEEQNNAENFLQDIMRSGKGLNNGTLAHKLAAESPSILRQLEEYGVKLVRKDGSYKKRRPPGHSVPRNIPTDWTGLAYQNRGLSFMLPLLDRIREQNIATISGVRIFQLIKSDSRVVGAIGVDKENNAYQFLADGVVLATGGEGYLFAKTNNTSDITGDGLALALAAGCRLQDMEQVQFYPTMMFDPVKVPISNPLFGAGAVLRNAAGERFMKRYDSAGDMATRDNMARAIFMEIQAGRGIDNCIYVDCTGIPSAQLKEQYKDFYQFLLAAKIDPTKDFIKVSPCVHYSLGGVVIDEFAATGVPGLYAAGEICGGIHGANRLSGAALMEACVFGRQAGISAASQPAQQKSERTFESKYSPNFTIGDCSATFNTVRRKMWEDVSLIRSEQSLQRMNDYIDRMAQETASGSLQSVYLRDLLRVAKTIVQSALVRKESRGAHFRRDYPQINPAFAGNVQCWLEEDELLFKFMPINTMSS</sequence>
<evidence type="ECO:0000256" key="1">
    <source>
        <dbReference type="ARBA" id="ARBA00001974"/>
    </source>
</evidence>
<name>A0ABZ3J738_SPOA4</name>
<protein>
    <recommendedName>
        <fullName evidence="5">L-aspartate oxidase</fullName>
        <ecNumber evidence="4">1.4.3.16</ecNumber>
    </recommendedName>
    <alternativeName>
        <fullName evidence="10">Quinolinate synthase B</fullName>
    </alternativeName>
</protein>
<evidence type="ECO:0000256" key="4">
    <source>
        <dbReference type="ARBA" id="ARBA00012173"/>
    </source>
</evidence>
<dbReference type="InterPro" id="IPR015939">
    <property type="entry name" value="Fum_Rdtase/Succ_DH_flav-like_C"/>
</dbReference>
<dbReference type="GO" id="GO:0008734">
    <property type="term" value="F:L-aspartate oxidase activity"/>
    <property type="evidence" value="ECO:0007669"/>
    <property type="project" value="UniProtKB-EC"/>
</dbReference>
<dbReference type="EMBL" id="CP155571">
    <property type="protein sequence ID" value="XFO73707.1"/>
    <property type="molecule type" value="Genomic_DNA"/>
</dbReference>
<dbReference type="PRINTS" id="PR00368">
    <property type="entry name" value="FADPNR"/>
</dbReference>
<comment type="cofactor">
    <cofactor evidence="1">
        <name>FAD</name>
        <dbReference type="ChEBI" id="CHEBI:57692"/>
    </cofactor>
</comment>
<dbReference type="InterPro" id="IPR003953">
    <property type="entry name" value="FAD-dep_OxRdtase_2_FAD-bd"/>
</dbReference>
<evidence type="ECO:0000313" key="14">
    <source>
        <dbReference type="EMBL" id="XFO73707.1"/>
    </source>
</evidence>
<evidence type="ECO:0000259" key="13">
    <source>
        <dbReference type="Pfam" id="PF02910"/>
    </source>
</evidence>
<dbReference type="Gene3D" id="3.50.50.60">
    <property type="entry name" value="FAD/NAD(P)-binding domain"/>
    <property type="match status" value="1"/>
</dbReference>
<dbReference type="PIRSF" id="PIRSF000171">
    <property type="entry name" value="SDHA_APRA_LASPO"/>
    <property type="match status" value="1"/>
</dbReference>